<proteinExistence type="predicted"/>
<dbReference type="AlphaFoldDB" id="A0A101ERF6"/>
<dbReference type="EMBL" id="LGFG01000017">
    <property type="protein sequence ID" value="KUK23536.1"/>
    <property type="molecule type" value="Genomic_DNA"/>
</dbReference>
<comment type="caution">
    <text evidence="3">The sequence shown here is derived from an EMBL/GenBank/DDBJ whole genome shotgun (WGS) entry which is preliminary data.</text>
</comment>
<dbReference type="Proteomes" id="UP000058636">
    <property type="component" value="Unassembled WGS sequence"/>
</dbReference>
<dbReference type="PANTHER" id="PTHR46434:SF1">
    <property type="entry name" value="GENETIC INTERACTOR OF PROHIBITINS 3, MITOCHONDRIAL"/>
    <property type="match status" value="1"/>
</dbReference>
<dbReference type="Pfam" id="PF21516">
    <property type="entry name" value="YqeH-like_C"/>
    <property type="match status" value="1"/>
</dbReference>
<dbReference type="Gene3D" id="3.40.50.300">
    <property type="entry name" value="P-loop containing nucleotide triphosphate hydrolases"/>
    <property type="match status" value="1"/>
</dbReference>
<accession>A0A101ERF6</accession>
<feature type="domain" description="NOA1/YqeH-like C-terminal" evidence="2">
    <location>
        <begin position="268"/>
        <end position="358"/>
    </location>
</feature>
<feature type="domain" description="G" evidence="1">
    <location>
        <begin position="159"/>
        <end position="213"/>
    </location>
</feature>
<dbReference type="CDD" id="cd01855">
    <property type="entry name" value="YqeH"/>
    <property type="match status" value="1"/>
</dbReference>
<dbReference type="InterPro" id="IPR027417">
    <property type="entry name" value="P-loop_NTPase"/>
</dbReference>
<dbReference type="PATRIC" id="fig|93930.3.peg.1137"/>
<dbReference type="SUPFAM" id="SSF52540">
    <property type="entry name" value="P-loop containing nucleoside triphosphate hydrolases"/>
    <property type="match status" value="1"/>
</dbReference>
<dbReference type="InterPro" id="IPR006073">
    <property type="entry name" value="GTP-bd"/>
</dbReference>
<protein>
    <submittedName>
        <fullName evidence="3">Ribosome biogenesis GTPase YqeH</fullName>
    </submittedName>
</protein>
<gene>
    <name evidence="3" type="ORF">XD57_0354</name>
</gene>
<organism evidence="3 4">
    <name type="scientific">Thermotoga petrophila</name>
    <dbReference type="NCBI Taxonomy" id="93929"/>
    <lineage>
        <taxon>Bacteria</taxon>
        <taxon>Thermotogati</taxon>
        <taxon>Thermotogota</taxon>
        <taxon>Thermotogae</taxon>
        <taxon>Thermotogales</taxon>
        <taxon>Thermotogaceae</taxon>
        <taxon>Thermotoga</taxon>
    </lineage>
</organism>
<reference evidence="3 4" key="1">
    <citation type="journal article" date="2015" name="MBio">
        <title>Genome-Resolved Metagenomic Analysis Reveals Roles for Candidate Phyla and Other Microbial Community Members in Biogeochemical Transformations in Oil Reservoirs.</title>
        <authorList>
            <person name="Hu P."/>
            <person name="Tom L."/>
            <person name="Singh A."/>
            <person name="Thomas B.C."/>
            <person name="Baker B.J."/>
            <person name="Piceno Y.M."/>
            <person name="Andersen G.L."/>
            <person name="Banfield J.F."/>
        </authorList>
    </citation>
    <scope>NUCLEOTIDE SEQUENCE [LARGE SCALE GENOMIC DNA]</scope>
    <source>
        <strain evidence="3">46_26</strain>
    </source>
</reference>
<evidence type="ECO:0000313" key="4">
    <source>
        <dbReference type="Proteomes" id="UP000058636"/>
    </source>
</evidence>
<evidence type="ECO:0000259" key="2">
    <source>
        <dbReference type="Pfam" id="PF21516"/>
    </source>
</evidence>
<name>A0A101ERF6_9THEM</name>
<evidence type="ECO:0000313" key="3">
    <source>
        <dbReference type="EMBL" id="KUK23536.1"/>
    </source>
</evidence>
<evidence type="ECO:0000259" key="1">
    <source>
        <dbReference type="Pfam" id="PF01926"/>
    </source>
</evidence>
<dbReference type="InterPro" id="IPR048422">
    <property type="entry name" value="NOA1/YqeH-like_C"/>
</dbReference>
<dbReference type="InterPro" id="IPR019988">
    <property type="entry name" value="GTP-bd_ribosome_bgen_YqeH"/>
</dbReference>
<dbReference type="PANTHER" id="PTHR46434">
    <property type="entry name" value="GENETIC INTERACTOR OF PROHIBITINS 3, MITOCHONDRIAL"/>
    <property type="match status" value="1"/>
</dbReference>
<dbReference type="NCBIfam" id="TIGR03597">
    <property type="entry name" value="GTPase_YqeH"/>
    <property type="match status" value="1"/>
</dbReference>
<dbReference type="Pfam" id="PF01926">
    <property type="entry name" value="MMR_HSR1"/>
    <property type="match status" value="1"/>
</dbReference>
<dbReference type="InterPro" id="IPR050896">
    <property type="entry name" value="Mito_lipid_metab_GTPase"/>
</dbReference>
<dbReference type="GO" id="GO:0005525">
    <property type="term" value="F:GTP binding"/>
    <property type="evidence" value="ECO:0007669"/>
    <property type="project" value="InterPro"/>
</dbReference>
<sequence length="363" mass="42002">MKCPGCGAAIQFDDPKKPGYIPREVYERRLEEGKEILCQRCFRMKHYGKLEPVEFDWDFKNQLKSYLGGFDVVVWVIDIFDFEGTYREDIVEILEGKRVVYAINKIDLLPKAITVKEIKEWVKKRIKVKNTDDIRIVSAEKNFGLNSLVKYLSRLTDKALVVGVTNVGKSSLLNKICTHENTISPFPGTTLGILRRKVKEANLYLYDTPGIMTNDRILDLLDPECQKRVLPREELSRKTFKPDNGRTIFMGGLCRFDIHFETEKNPIFLLFSSKEVTFHETKRERADELMRNRLGDLLIPPCSKTKFENFKWKRETFTLKEGEELAVAGLGWMSVRRGPFTVEVTVPDSVKLVVREALVNPKR</sequence>